<accession>A0ABS8UE97</accession>
<dbReference type="EMBL" id="JAJQKU010000002">
    <property type="protein sequence ID" value="MCD9097039.1"/>
    <property type="molecule type" value="Genomic_DNA"/>
</dbReference>
<gene>
    <name evidence="2" type="ORF">LTT95_08815</name>
</gene>
<evidence type="ECO:0000256" key="1">
    <source>
        <dbReference type="SAM" id="SignalP"/>
    </source>
</evidence>
<dbReference type="RefSeq" id="WP_232135974.1">
    <property type="nucleotide sequence ID" value="NZ_JAJQKU010000002.1"/>
</dbReference>
<feature type="chain" id="PRO_5047174253" evidence="1">
    <location>
        <begin position="25"/>
        <end position="296"/>
    </location>
</feature>
<feature type="signal peptide" evidence="1">
    <location>
        <begin position="1"/>
        <end position="24"/>
    </location>
</feature>
<name>A0ABS8UE97_9GAMM</name>
<sequence length="296" mass="31353">MPYTTGATGSFAALRATLVAACVAAGWTAAGDVIHKGGVFVELVADVEGLSIAGGTGIDGSNVLTGVAPDRARIGPVGAHEPSFPMTYHLHVFDAPDEIYLVVNYGVDFWQYIAFGRSDVAGVPGTGGWFAASMRPSPLAAIALTPSEGGGWVDYQAVAMFFGTWYDGNASVHHGFESEAGGWGLANIADRPGNVSAAAAVAPRYARLPSAFNSSDVLLPFQVYARRPDNKQSLVLDLAHARLVRMDNHQPTDLVGASPDLFRAYPWFRRDLAERDGGSNIMHTGTLGWAVRHQVP</sequence>
<keyword evidence="3" id="KW-1185">Reference proteome</keyword>
<evidence type="ECO:0000313" key="3">
    <source>
        <dbReference type="Proteomes" id="UP001430360"/>
    </source>
</evidence>
<reference evidence="2" key="2">
    <citation type="journal article" date="2022" name="Syst. Appl. Microbiol.">
        <title>Physiological and genomic characterisation of Luteimonas fraxinea sp. nov., a bacterial species associated with trees tolerant to ash dieback.</title>
        <authorList>
            <person name="Ulrich K."/>
            <person name="Becker R."/>
            <person name="Behrendt U."/>
            <person name="Kube M."/>
            <person name="Schneck V."/>
            <person name="Ulrich A."/>
        </authorList>
    </citation>
    <scope>NUCLEOTIDE SEQUENCE</scope>
    <source>
        <strain evidence="2">A1P009</strain>
    </source>
</reference>
<keyword evidence="1" id="KW-0732">Signal</keyword>
<organism evidence="2 3">
    <name type="scientific">Luteimonas fraxinea</name>
    <dbReference type="NCBI Taxonomy" id="2901869"/>
    <lineage>
        <taxon>Bacteria</taxon>
        <taxon>Pseudomonadati</taxon>
        <taxon>Pseudomonadota</taxon>
        <taxon>Gammaproteobacteria</taxon>
        <taxon>Lysobacterales</taxon>
        <taxon>Lysobacteraceae</taxon>
        <taxon>Luteimonas</taxon>
    </lineage>
</organism>
<reference evidence="2" key="1">
    <citation type="submission" date="2021-12" db="EMBL/GenBank/DDBJ databases">
        <authorList>
            <person name="Ulrich A."/>
        </authorList>
    </citation>
    <scope>NUCLEOTIDE SEQUENCE</scope>
    <source>
        <strain evidence="2">A1P009</strain>
    </source>
</reference>
<protein>
    <submittedName>
        <fullName evidence="2">Uncharacterized protein</fullName>
    </submittedName>
</protein>
<evidence type="ECO:0000313" key="2">
    <source>
        <dbReference type="EMBL" id="MCD9097039.1"/>
    </source>
</evidence>
<comment type="caution">
    <text evidence="2">The sequence shown here is derived from an EMBL/GenBank/DDBJ whole genome shotgun (WGS) entry which is preliminary data.</text>
</comment>
<proteinExistence type="predicted"/>
<dbReference type="Proteomes" id="UP001430360">
    <property type="component" value="Unassembled WGS sequence"/>
</dbReference>